<dbReference type="InterPro" id="IPR016796">
    <property type="entry name" value="UCP021774"/>
</dbReference>
<dbReference type="STRING" id="1028.SAMN05661096_02936"/>
<name>A0A1X7KNM2_9BACT</name>
<dbReference type="RefSeq" id="WP_085518093.1">
    <property type="nucleotide sequence ID" value="NZ_FXAW01000006.1"/>
</dbReference>
<dbReference type="InterPro" id="IPR035923">
    <property type="entry name" value="TT1751-like_sf"/>
</dbReference>
<dbReference type="PIRSF" id="PIRSF021774">
    <property type="entry name" value="UCP021774"/>
    <property type="match status" value="1"/>
</dbReference>
<dbReference type="Pfam" id="PF03625">
    <property type="entry name" value="DUF302"/>
    <property type="match status" value="1"/>
</dbReference>
<dbReference type="PANTHER" id="PTHR38342:SF1">
    <property type="entry name" value="SLR5037 PROTEIN"/>
    <property type="match status" value="1"/>
</dbReference>
<dbReference type="PANTHER" id="PTHR38342">
    <property type="entry name" value="SLR5037 PROTEIN"/>
    <property type="match status" value="1"/>
</dbReference>
<dbReference type="EMBL" id="FXAW01000006">
    <property type="protein sequence ID" value="SMG42809.1"/>
    <property type="molecule type" value="Genomic_DNA"/>
</dbReference>
<dbReference type="InterPro" id="IPR005180">
    <property type="entry name" value="DUF302"/>
</dbReference>
<evidence type="ECO:0000259" key="1">
    <source>
        <dbReference type="Pfam" id="PF03625"/>
    </source>
</evidence>
<dbReference type="Gene3D" id="3.30.310.70">
    <property type="entry name" value="TT1751-like domain"/>
    <property type="match status" value="1"/>
</dbReference>
<dbReference type="OrthoDB" id="9791067at2"/>
<evidence type="ECO:0000313" key="2">
    <source>
        <dbReference type="EMBL" id="SMG42809.1"/>
    </source>
</evidence>
<reference evidence="3" key="1">
    <citation type="submission" date="2017-04" db="EMBL/GenBank/DDBJ databases">
        <authorList>
            <person name="Varghese N."/>
            <person name="Submissions S."/>
        </authorList>
    </citation>
    <scope>NUCLEOTIDE SEQUENCE [LARGE SCALE GENOMIC DNA]</scope>
    <source>
        <strain evidence="3">DSM 4125</strain>
    </source>
</reference>
<dbReference type="CDD" id="cd14797">
    <property type="entry name" value="DUF302"/>
    <property type="match status" value="1"/>
</dbReference>
<dbReference type="Proteomes" id="UP000193804">
    <property type="component" value="Unassembled WGS sequence"/>
</dbReference>
<keyword evidence="3" id="KW-1185">Reference proteome</keyword>
<feature type="domain" description="DUF302" evidence="1">
    <location>
        <begin position="36"/>
        <end position="99"/>
    </location>
</feature>
<accession>A0A1X7KNM2</accession>
<gene>
    <name evidence="2" type="ORF">SAMN05661096_02936</name>
</gene>
<protein>
    <submittedName>
        <fullName evidence="2">Uncharacterized conserved protein, DUF302 family</fullName>
    </submittedName>
</protein>
<dbReference type="SUPFAM" id="SSF103247">
    <property type="entry name" value="TT1751-like"/>
    <property type="match status" value="1"/>
</dbReference>
<evidence type="ECO:0000313" key="3">
    <source>
        <dbReference type="Proteomes" id="UP000193804"/>
    </source>
</evidence>
<organism evidence="2 3">
    <name type="scientific">Marivirga sericea</name>
    <dbReference type="NCBI Taxonomy" id="1028"/>
    <lineage>
        <taxon>Bacteria</taxon>
        <taxon>Pseudomonadati</taxon>
        <taxon>Bacteroidota</taxon>
        <taxon>Cytophagia</taxon>
        <taxon>Cytophagales</taxon>
        <taxon>Marivirgaceae</taxon>
        <taxon>Marivirga</taxon>
    </lineage>
</organism>
<sequence>MNYYHSKIVKGKSFETVRNAVEVALKDNGFGVLTEIDFKATMKKKLNKDYLPHVILGACNPTYADKVVSIEPHISTMLPCNVTIREMESGEIEVSAIDPAAAMGVVENEEIVQHAEEVNEMLKNVLKAI</sequence>
<proteinExistence type="predicted"/>
<dbReference type="AlphaFoldDB" id="A0A1X7KNM2"/>